<protein>
    <submittedName>
        <fullName evidence="2">Uncharacterized protein</fullName>
    </submittedName>
</protein>
<feature type="chain" id="PRO_5012685228" evidence="1">
    <location>
        <begin position="27"/>
        <end position="290"/>
    </location>
</feature>
<dbReference type="RefSeq" id="WP_076346354.1">
    <property type="nucleotide sequence ID" value="NZ_CP019082.1"/>
</dbReference>
<dbReference type="KEGG" id="pbor:BSF38_02689"/>
<evidence type="ECO:0000256" key="1">
    <source>
        <dbReference type="SAM" id="SignalP"/>
    </source>
</evidence>
<evidence type="ECO:0000313" key="3">
    <source>
        <dbReference type="Proteomes" id="UP000186309"/>
    </source>
</evidence>
<accession>A0A1U7CQG5</accession>
<dbReference type="AlphaFoldDB" id="A0A1U7CQG5"/>
<reference evidence="3" key="1">
    <citation type="submission" date="2016-12" db="EMBL/GenBank/DDBJ databases">
        <title>Comparative genomics of four Isosphaeraceae planctomycetes: a common pool of plasmids and glycoside hydrolase genes.</title>
        <authorList>
            <person name="Ivanova A."/>
        </authorList>
    </citation>
    <scope>NUCLEOTIDE SEQUENCE [LARGE SCALE GENOMIC DNA]</scope>
    <source>
        <strain evidence="3">PX4</strain>
    </source>
</reference>
<dbReference type="InterPro" id="IPR021862">
    <property type="entry name" value="DUF3472"/>
</dbReference>
<dbReference type="Pfam" id="PF11958">
    <property type="entry name" value="DUF3472"/>
    <property type="match status" value="1"/>
</dbReference>
<dbReference type="EMBL" id="CP019082">
    <property type="protein sequence ID" value="APW61185.1"/>
    <property type="molecule type" value="Genomic_DNA"/>
</dbReference>
<keyword evidence="3" id="KW-1185">Reference proteome</keyword>
<dbReference type="STRING" id="1387353.BSF38_02689"/>
<keyword evidence="1" id="KW-0732">Signal</keyword>
<feature type="signal peptide" evidence="1">
    <location>
        <begin position="1"/>
        <end position="26"/>
    </location>
</feature>
<dbReference type="OrthoDB" id="6014523at2"/>
<sequence>MSRPCRGVRAVLGLVILSVVGSSATADERLKDVACRSVHLGYPGAEGTAFYNEVTIRKSAVGSYFMVCGWNKGYFGLQELANGRKLLIFSVWDSNQDDPKDVKAELRTKLLYKDEHVRTGRFGGEGTGGQSFFDYDWKLDETYRLMVTSKISGDRTEYTGWFFVPETKGWKRLVTFSTVTGGKNPGGYYAFIEDFKRDRVSTTHARQADFANAWIRPIEGEPVPLLKARFTADANPVMNINAFAEGGRFTLVTGGETKNTGAKLHDVMTLPETKKPTPPEGLSLGLVGKN</sequence>
<organism evidence="2 3">
    <name type="scientific">Paludisphaera borealis</name>
    <dbReference type="NCBI Taxonomy" id="1387353"/>
    <lineage>
        <taxon>Bacteria</taxon>
        <taxon>Pseudomonadati</taxon>
        <taxon>Planctomycetota</taxon>
        <taxon>Planctomycetia</taxon>
        <taxon>Isosphaerales</taxon>
        <taxon>Isosphaeraceae</taxon>
        <taxon>Paludisphaera</taxon>
    </lineage>
</organism>
<name>A0A1U7CQG5_9BACT</name>
<dbReference type="Proteomes" id="UP000186309">
    <property type="component" value="Chromosome"/>
</dbReference>
<proteinExistence type="predicted"/>
<evidence type="ECO:0000313" key="2">
    <source>
        <dbReference type="EMBL" id="APW61185.1"/>
    </source>
</evidence>
<gene>
    <name evidence="2" type="ORF">BSF38_02689</name>
</gene>